<feature type="region of interest" description="Disordered" evidence="1">
    <location>
        <begin position="1"/>
        <end position="24"/>
    </location>
</feature>
<dbReference type="InterPro" id="IPR005297">
    <property type="entry name" value="Lipoprotein_repeat"/>
</dbReference>
<evidence type="ECO:0000313" key="3">
    <source>
        <dbReference type="Proteomes" id="UP001054811"/>
    </source>
</evidence>
<evidence type="ECO:0000313" key="2">
    <source>
        <dbReference type="EMBL" id="UUT35564.1"/>
    </source>
</evidence>
<dbReference type="PANTHER" id="PTHR39335:SF1">
    <property type="entry name" value="BLL4220 PROTEIN"/>
    <property type="match status" value="1"/>
</dbReference>
<proteinExistence type="predicted"/>
<reference evidence="2" key="1">
    <citation type="submission" date="2022-01" db="EMBL/GenBank/DDBJ databases">
        <title>Microbacterium eymi and Microbacterium rhizovicinus sp. nov., isolated from the rhizospheric soil of Elymus tsukushiensis, a plant native to the Dokdo Islands, Republic of Korea.</title>
        <authorList>
            <person name="Hwang Y.J."/>
        </authorList>
    </citation>
    <scope>NUCLEOTIDE SEQUENCE</scope>
    <source>
        <strain evidence="2">KUDC0405</strain>
    </source>
</reference>
<dbReference type="EMBL" id="CP091139">
    <property type="protein sequence ID" value="UUT35564.1"/>
    <property type="molecule type" value="Genomic_DNA"/>
</dbReference>
<dbReference type="Proteomes" id="UP001054811">
    <property type="component" value="Chromosome"/>
</dbReference>
<dbReference type="Pfam" id="PF03640">
    <property type="entry name" value="Lipoprotein_15"/>
    <property type="match status" value="1"/>
</dbReference>
<protein>
    <submittedName>
        <fullName evidence="2">Uncharacterized protein</fullName>
    </submittedName>
</protein>
<keyword evidence="3" id="KW-1185">Reference proteome</keyword>
<sequence length="72" mass="7564">MTTTSTSPEGKGITGRIGEISAGDGNHQVTLDGWPLYYFDGDTVPGTIKGQGIGGVWWLLSPDGQKVTDIGR</sequence>
<evidence type="ECO:0000256" key="1">
    <source>
        <dbReference type="SAM" id="MobiDB-lite"/>
    </source>
</evidence>
<name>A0ABY5NKB6_9MICO</name>
<gene>
    <name evidence="2" type="ORF">L2X98_19760</name>
</gene>
<dbReference type="PANTHER" id="PTHR39335">
    <property type="entry name" value="BLL4220 PROTEIN"/>
    <property type="match status" value="1"/>
</dbReference>
<dbReference type="RefSeq" id="WP_259612172.1">
    <property type="nucleotide sequence ID" value="NZ_CP091139.2"/>
</dbReference>
<organism evidence="2 3">
    <name type="scientific">Microbacterium elymi</name>
    <dbReference type="NCBI Taxonomy" id="2909587"/>
    <lineage>
        <taxon>Bacteria</taxon>
        <taxon>Bacillati</taxon>
        <taxon>Actinomycetota</taxon>
        <taxon>Actinomycetes</taxon>
        <taxon>Micrococcales</taxon>
        <taxon>Microbacteriaceae</taxon>
        <taxon>Microbacterium</taxon>
    </lineage>
</organism>
<accession>A0ABY5NKB6</accession>